<gene>
    <name evidence="1" type="ORF">GXN74_06100</name>
</gene>
<dbReference type="AlphaFoldDB" id="A0A7X5KM14"/>
<dbReference type="EMBL" id="JAAEEH010000013">
    <property type="protein sequence ID" value="NDL67309.1"/>
    <property type="molecule type" value="Genomic_DNA"/>
</dbReference>
<reference evidence="1 2" key="1">
    <citation type="submission" date="2020-01" db="EMBL/GenBank/DDBJ databases">
        <title>Anaeroalcalibacter tamaniensis gen. nov., sp. nov., moderately halophilic strictly anaerobic fermenter bacterium from mud volcano of Taman peninsula.</title>
        <authorList>
            <person name="Frolova A."/>
            <person name="Merkel A.Y."/>
            <person name="Slobodkin A.I."/>
        </authorList>
    </citation>
    <scope>NUCLEOTIDE SEQUENCE [LARGE SCALE GENOMIC DNA]</scope>
    <source>
        <strain evidence="1 2">F-3ap</strain>
    </source>
</reference>
<dbReference type="Proteomes" id="UP000461585">
    <property type="component" value="Unassembled WGS sequence"/>
</dbReference>
<protein>
    <submittedName>
        <fullName evidence="1">Uncharacterized protein</fullName>
    </submittedName>
</protein>
<organism evidence="1 2">
    <name type="scientific">Anaerotalea alkaliphila</name>
    <dbReference type="NCBI Taxonomy" id="2662126"/>
    <lineage>
        <taxon>Bacteria</taxon>
        <taxon>Bacillati</taxon>
        <taxon>Bacillota</taxon>
        <taxon>Clostridia</taxon>
        <taxon>Eubacteriales</taxon>
        <taxon>Anaerotalea</taxon>
    </lineage>
</organism>
<keyword evidence="2" id="KW-1185">Reference proteome</keyword>
<sequence length="104" mass="12246">MIKDLHMEINKLYRQLGKEFYEQTQLGEEDRKVLDKRCRQIAKRILKLERLKYADIILEPVTEPEEALVQETTEEGIPLYRFCKHCNLGNPVGAQRCKRCGVLL</sequence>
<dbReference type="RefSeq" id="WP_162370038.1">
    <property type="nucleotide sequence ID" value="NZ_JAAEEH010000013.1"/>
</dbReference>
<evidence type="ECO:0000313" key="2">
    <source>
        <dbReference type="Proteomes" id="UP000461585"/>
    </source>
</evidence>
<proteinExistence type="predicted"/>
<accession>A0A7X5KM14</accession>
<evidence type="ECO:0000313" key="1">
    <source>
        <dbReference type="EMBL" id="NDL67309.1"/>
    </source>
</evidence>
<name>A0A7X5KM14_9FIRM</name>
<comment type="caution">
    <text evidence="1">The sequence shown here is derived from an EMBL/GenBank/DDBJ whole genome shotgun (WGS) entry which is preliminary data.</text>
</comment>